<dbReference type="Pfam" id="PF18911">
    <property type="entry name" value="PKD_4"/>
    <property type="match status" value="1"/>
</dbReference>
<evidence type="ECO:0000256" key="1">
    <source>
        <dbReference type="SAM" id="SignalP"/>
    </source>
</evidence>
<feature type="domain" description="PKD" evidence="2">
    <location>
        <begin position="643"/>
        <end position="731"/>
    </location>
</feature>
<evidence type="ECO:0000313" key="3">
    <source>
        <dbReference type="EMBL" id="SEG46774.1"/>
    </source>
</evidence>
<dbReference type="InterPro" id="IPR022409">
    <property type="entry name" value="PKD/Chitinase_dom"/>
</dbReference>
<dbReference type="InterPro" id="IPR013783">
    <property type="entry name" value="Ig-like_fold"/>
</dbReference>
<dbReference type="InterPro" id="IPR000601">
    <property type="entry name" value="PKD_dom"/>
</dbReference>
<dbReference type="InterPro" id="IPR011047">
    <property type="entry name" value="Quinoprotein_ADH-like_sf"/>
</dbReference>
<organism evidence="3 4">
    <name type="scientific">Thermomonospora echinospora</name>
    <dbReference type="NCBI Taxonomy" id="1992"/>
    <lineage>
        <taxon>Bacteria</taxon>
        <taxon>Bacillati</taxon>
        <taxon>Actinomycetota</taxon>
        <taxon>Actinomycetes</taxon>
        <taxon>Streptosporangiales</taxon>
        <taxon>Thermomonosporaceae</taxon>
        <taxon>Thermomonospora</taxon>
    </lineage>
</organism>
<dbReference type="EMBL" id="FNVO01000005">
    <property type="protein sequence ID" value="SEG46774.1"/>
    <property type="molecule type" value="Genomic_DNA"/>
</dbReference>
<proteinExistence type="predicted"/>
<dbReference type="Gene3D" id="2.60.40.10">
    <property type="entry name" value="Immunoglobulins"/>
    <property type="match status" value="1"/>
</dbReference>
<keyword evidence="1" id="KW-0732">Signal</keyword>
<sequence length="936" mass="98133">MSLRRIWASAIGLTLITGSVAAIVTSPPATAAVHGKVVSADPVDFTPHVQDGAVKSIVQIGDRVYIGGSFTQVKEAGSNKPTITRNGLFAVKATTGEIIPDFDPDVQGGEVSVVLPSKDGKSLYVGGAFKTIGGTSRFVLGKINATTGALDTAFRPQFDARIKDLRLAGDRLYVGGNFATVSGVARPALATVDPATGARDDFLDLQFTGTQNGGSTLAYKMDVSPDESKLVVVGNFTHVAGQRRQQAVMIDLSGSTAQLADWHTHRYEAACVSAYDSYMRDVDFSPDGEFFVITTTGAAGGTTKLCDTQARWETAATGSNLQPTWVNQTGGDTTYAVEITETAVYVGGHFRWSSNPFGSDTAGQGAVSREGIAALDPDNGMPFSWNPGRTRGIGVFDLLATDQGLWMGSDTDIAGGEVHMKLAMFPLAGGTEVPKKNLGKLPGNVYYGGGVGFGAQNYLRHRSFDGTTAQSPVNDATGGIDWRNQRGAFMISGKLYHGSSDGNFYVRDFDGTTFGQPTAIDGSDQLTYMSTWHNQVKSIQGMFFAGGRIYYTRGSNALYYRYFTPQSGVVGPQEWTASTSLPGGNWSSVYGMFVHAGQLYYVSSSDGRLRKIAFQGGVISGSPVVVDQGDWRGRVLFLNAPTPNEPPTASFTRNCDQLECGFNASGSTDSDGTITGYEWDFGDGSTGTGQTASHTYTEAGTYTVKLTVTDNRGDTGTATQQITVSPTQVNIGFRGTDGYNANTVKATVTVPANVQPGDGMLLILNVNGTGVGITPPAGWQEVATQSGIARSTVWQRVAQADDAGKTVEVALDAYAKADLRLLAYSGTSATDPVAAVGQAADPASVVDHTTPSANVAGGGSWVVSYWGDKSSTTNTWTAPGSVTTRATSIGTGSGRVTSLVADSGGAVQTGSYGGLTATTDAASRALMWTIVLARKS</sequence>
<evidence type="ECO:0000313" key="4">
    <source>
        <dbReference type="Proteomes" id="UP000236723"/>
    </source>
</evidence>
<protein>
    <submittedName>
        <fullName evidence="3">PKD domain-containing protein</fullName>
    </submittedName>
</protein>
<dbReference type="InterPro" id="IPR035986">
    <property type="entry name" value="PKD_dom_sf"/>
</dbReference>
<feature type="chain" id="PRO_5009292607" evidence="1">
    <location>
        <begin position="32"/>
        <end position="936"/>
    </location>
</feature>
<evidence type="ECO:0000259" key="2">
    <source>
        <dbReference type="PROSITE" id="PS50093"/>
    </source>
</evidence>
<dbReference type="SUPFAM" id="SSF49299">
    <property type="entry name" value="PKD domain"/>
    <property type="match status" value="1"/>
</dbReference>
<keyword evidence="4" id="KW-1185">Reference proteome</keyword>
<name>A0A1H6AF25_9ACTN</name>
<feature type="signal peptide" evidence="1">
    <location>
        <begin position="1"/>
        <end position="31"/>
    </location>
</feature>
<dbReference type="CDD" id="cd00146">
    <property type="entry name" value="PKD"/>
    <property type="match status" value="1"/>
</dbReference>
<dbReference type="SUPFAM" id="SSF50998">
    <property type="entry name" value="Quinoprotein alcohol dehydrogenase-like"/>
    <property type="match status" value="1"/>
</dbReference>
<gene>
    <name evidence="3" type="ORF">SAMN04489712_105382</name>
</gene>
<dbReference type="Pfam" id="PF17164">
    <property type="entry name" value="DUF5122"/>
    <property type="match status" value="1"/>
</dbReference>
<accession>A0A1H6AF25</accession>
<dbReference type="SMART" id="SM00089">
    <property type="entry name" value="PKD"/>
    <property type="match status" value="1"/>
</dbReference>
<reference evidence="4" key="1">
    <citation type="submission" date="2016-10" db="EMBL/GenBank/DDBJ databases">
        <authorList>
            <person name="Varghese N."/>
            <person name="Submissions S."/>
        </authorList>
    </citation>
    <scope>NUCLEOTIDE SEQUENCE [LARGE SCALE GENOMIC DNA]</scope>
    <source>
        <strain evidence="4">DSM 43163</strain>
    </source>
</reference>
<dbReference type="AlphaFoldDB" id="A0A1H6AF25"/>
<dbReference type="GO" id="GO:0005975">
    <property type="term" value="P:carbohydrate metabolic process"/>
    <property type="evidence" value="ECO:0007669"/>
    <property type="project" value="UniProtKB-ARBA"/>
</dbReference>
<dbReference type="InterPro" id="IPR013431">
    <property type="entry name" value="Delta_60_rpt"/>
</dbReference>
<dbReference type="Proteomes" id="UP000236723">
    <property type="component" value="Unassembled WGS sequence"/>
</dbReference>
<dbReference type="PROSITE" id="PS50093">
    <property type="entry name" value="PKD"/>
    <property type="match status" value="1"/>
</dbReference>